<protein>
    <recommendedName>
        <fullName evidence="5">HTH tetR-type domain-containing protein</fullName>
    </recommendedName>
</protein>
<feature type="DNA-binding region" description="H-T-H motif" evidence="4">
    <location>
        <begin position="40"/>
        <end position="59"/>
    </location>
</feature>
<keyword evidence="2 4" id="KW-0238">DNA-binding</keyword>
<reference evidence="6" key="1">
    <citation type="submission" date="2021-01" db="EMBL/GenBank/DDBJ databases">
        <title>Whole genome shotgun sequence of Planotetraspora thailandica NBRC 104271.</title>
        <authorList>
            <person name="Komaki H."/>
            <person name="Tamura T."/>
        </authorList>
    </citation>
    <scope>NUCLEOTIDE SEQUENCE</scope>
    <source>
        <strain evidence="6">NBRC 104271</strain>
    </source>
</reference>
<dbReference type="SUPFAM" id="SSF46689">
    <property type="entry name" value="Homeodomain-like"/>
    <property type="match status" value="1"/>
</dbReference>
<dbReference type="GO" id="GO:0000976">
    <property type="term" value="F:transcription cis-regulatory region binding"/>
    <property type="evidence" value="ECO:0007669"/>
    <property type="project" value="TreeGrafter"/>
</dbReference>
<dbReference type="EMBL" id="BOOR01000012">
    <property type="protein sequence ID" value="GII53917.1"/>
    <property type="molecule type" value="Genomic_DNA"/>
</dbReference>
<dbReference type="Proteomes" id="UP000605992">
    <property type="component" value="Unassembled WGS sequence"/>
</dbReference>
<dbReference type="InterPro" id="IPR036271">
    <property type="entry name" value="Tet_transcr_reg_TetR-rel_C_sf"/>
</dbReference>
<evidence type="ECO:0000256" key="4">
    <source>
        <dbReference type="PROSITE-ProRule" id="PRU00335"/>
    </source>
</evidence>
<evidence type="ECO:0000313" key="6">
    <source>
        <dbReference type="EMBL" id="GII53917.1"/>
    </source>
</evidence>
<accession>A0A8J3XT34</accession>
<sequence length="214" mass="23171">MPPTRAYHSPRREQDAADTRNDILRAARELFSAQGYARVTVADIARRAGVATKTVYASAGGKAGIFTELIKAAVIESGAAETLAAIRRTGDPREAIAVLARGTRNGNETKRDIIDMLYAAMPVHDDAGALWEEATESYRSTLREVADHLHEIGGLGDGLDPGRAADVLWLCFGMSSWRTLVGECGWTWDEAERWLSTQAVLLLRHGLPGSALPS</sequence>
<feature type="domain" description="HTH tetR-type" evidence="5">
    <location>
        <begin position="17"/>
        <end position="77"/>
    </location>
</feature>
<organism evidence="6 7">
    <name type="scientific">Planotetraspora thailandica</name>
    <dbReference type="NCBI Taxonomy" id="487172"/>
    <lineage>
        <taxon>Bacteria</taxon>
        <taxon>Bacillati</taxon>
        <taxon>Actinomycetota</taxon>
        <taxon>Actinomycetes</taxon>
        <taxon>Streptosporangiales</taxon>
        <taxon>Streptosporangiaceae</taxon>
        <taxon>Planotetraspora</taxon>
    </lineage>
</organism>
<dbReference type="PANTHER" id="PTHR30055">
    <property type="entry name" value="HTH-TYPE TRANSCRIPTIONAL REGULATOR RUTR"/>
    <property type="match status" value="1"/>
</dbReference>
<dbReference type="GO" id="GO:0003700">
    <property type="term" value="F:DNA-binding transcription factor activity"/>
    <property type="evidence" value="ECO:0007669"/>
    <property type="project" value="TreeGrafter"/>
</dbReference>
<dbReference type="PANTHER" id="PTHR30055:SF234">
    <property type="entry name" value="HTH-TYPE TRANSCRIPTIONAL REGULATOR BETI"/>
    <property type="match status" value="1"/>
</dbReference>
<comment type="caution">
    <text evidence="6">The sequence shown here is derived from an EMBL/GenBank/DDBJ whole genome shotgun (WGS) entry which is preliminary data.</text>
</comment>
<dbReference type="Pfam" id="PF00440">
    <property type="entry name" value="TetR_N"/>
    <property type="match status" value="1"/>
</dbReference>
<dbReference type="InterPro" id="IPR001647">
    <property type="entry name" value="HTH_TetR"/>
</dbReference>
<evidence type="ECO:0000256" key="1">
    <source>
        <dbReference type="ARBA" id="ARBA00023015"/>
    </source>
</evidence>
<keyword evidence="3" id="KW-0804">Transcription</keyword>
<proteinExistence type="predicted"/>
<dbReference type="PROSITE" id="PS50977">
    <property type="entry name" value="HTH_TETR_2"/>
    <property type="match status" value="1"/>
</dbReference>
<dbReference type="SUPFAM" id="SSF48498">
    <property type="entry name" value="Tetracyclin repressor-like, C-terminal domain"/>
    <property type="match status" value="1"/>
</dbReference>
<dbReference type="InterPro" id="IPR009057">
    <property type="entry name" value="Homeodomain-like_sf"/>
</dbReference>
<keyword evidence="1" id="KW-0805">Transcription regulation</keyword>
<name>A0A8J3XT34_9ACTN</name>
<dbReference type="Gene3D" id="1.10.357.10">
    <property type="entry name" value="Tetracycline Repressor, domain 2"/>
    <property type="match status" value="1"/>
</dbReference>
<dbReference type="RefSeq" id="WP_203944150.1">
    <property type="nucleotide sequence ID" value="NZ_BOOR01000012.1"/>
</dbReference>
<keyword evidence="7" id="KW-1185">Reference proteome</keyword>
<evidence type="ECO:0000256" key="3">
    <source>
        <dbReference type="ARBA" id="ARBA00023163"/>
    </source>
</evidence>
<dbReference type="PRINTS" id="PR00455">
    <property type="entry name" value="HTHTETR"/>
</dbReference>
<dbReference type="AlphaFoldDB" id="A0A8J3XT34"/>
<evidence type="ECO:0000259" key="5">
    <source>
        <dbReference type="PROSITE" id="PS50977"/>
    </source>
</evidence>
<gene>
    <name evidence="6" type="ORF">Pth03_23060</name>
</gene>
<evidence type="ECO:0000313" key="7">
    <source>
        <dbReference type="Proteomes" id="UP000605992"/>
    </source>
</evidence>
<dbReference type="InterPro" id="IPR050109">
    <property type="entry name" value="HTH-type_TetR-like_transc_reg"/>
</dbReference>
<evidence type="ECO:0000256" key="2">
    <source>
        <dbReference type="ARBA" id="ARBA00023125"/>
    </source>
</evidence>
<dbReference type="Gene3D" id="1.10.10.60">
    <property type="entry name" value="Homeodomain-like"/>
    <property type="match status" value="1"/>
</dbReference>